<organism evidence="6 7">
    <name type="scientific">Acidihalobacter ferrooxydans</name>
    <dbReference type="NCBI Taxonomy" id="1765967"/>
    <lineage>
        <taxon>Bacteria</taxon>
        <taxon>Pseudomonadati</taxon>
        <taxon>Pseudomonadota</taxon>
        <taxon>Gammaproteobacteria</taxon>
        <taxon>Chromatiales</taxon>
        <taxon>Ectothiorhodospiraceae</taxon>
        <taxon>Acidihalobacter</taxon>
    </lineage>
</organism>
<evidence type="ECO:0000313" key="7">
    <source>
        <dbReference type="Proteomes" id="UP000243807"/>
    </source>
</evidence>
<evidence type="ECO:0000256" key="3">
    <source>
        <dbReference type="ARBA" id="ARBA00022989"/>
    </source>
</evidence>
<dbReference type="KEGG" id="afy:BW247_09760"/>
<evidence type="ECO:0000313" key="6">
    <source>
        <dbReference type="EMBL" id="APZ43342.1"/>
    </source>
</evidence>
<dbReference type="InterPro" id="IPR007269">
    <property type="entry name" value="ICMT_MeTrfase"/>
</dbReference>
<dbReference type="Pfam" id="PF04140">
    <property type="entry name" value="ICMT"/>
    <property type="match status" value="1"/>
</dbReference>
<dbReference type="InterPro" id="IPR052527">
    <property type="entry name" value="Metal_cation-efflux_comp"/>
</dbReference>
<feature type="transmembrane region" description="Helical" evidence="5">
    <location>
        <begin position="73"/>
        <end position="97"/>
    </location>
</feature>
<dbReference type="STRING" id="1765967.BW247_09760"/>
<evidence type="ECO:0000256" key="4">
    <source>
        <dbReference type="ARBA" id="ARBA00023136"/>
    </source>
</evidence>
<feature type="transmembrane region" description="Helical" evidence="5">
    <location>
        <begin position="141"/>
        <end position="160"/>
    </location>
</feature>
<dbReference type="Gene3D" id="1.20.120.1630">
    <property type="match status" value="1"/>
</dbReference>
<accession>A0A1P8UHN8</accession>
<comment type="subcellular location">
    <subcellularLocation>
        <location evidence="1">Membrane</location>
        <topology evidence="1">Multi-pass membrane protein</topology>
    </subcellularLocation>
</comment>
<dbReference type="GO" id="GO:0016020">
    <property type="term" value="C:membrane"/>
    <property type="evidence" value="ECO:0007669"/>
    <property type="project" value="UniProtKB-SubCell"/>
</dbReference>
<gene>
    <name evidence="6" type="ORF">BW247_09760</name>
</gene>
<dbReference type="AlphaFoldDB" id="A0A1P8UHN8"/>
<dbReference type="OrthoDB" id="5293276at2"/>
<name>A0A1P8UHN8_9GAMM</name>
<keyword evidence="3 5" id="KW-1133">Transmembrane helix</keyword>
<dbReference type="Proteomes" id="UP000243807">
    <property type="component" value="Chromosome"/>
</dbReference>
<protein>
    <recommendedName>
        <fullName evidence="8">Isoprenylcysteine carboxyl methyltransferase</fullName>
    </recommendedName>
</protein>
<dbReference type="EMBL" id="CP019434">
    <property type="protein sequence ID" value="APZ43342.1"/>
    <property type="molecule type" value="Genomic_DNA"/>
</dbReference>
<evidence type="ECO:0000256" key="2">
    <source>
        <dbReference type="ARBA" id="ARBA00022692"/>
    </source>
</evidence>
<dbReference type="RefSeq" id="WP_076836983.1">
    <property type="nucleotide sequence ID" value="NZ_CP019434.1"/>
</dbReference>
<feature type="transmembrane region" description="Helical" evidence="5">
    <location>
        <begin position="40"/>
        <end position="61"/>
    </location>
</feature>
<evidence type="ECO:0000256" key="1">
    <source>
        <dbReference type="ARBA" id="ARBA00004141"/>
    </source>
</evidence>
<keyword evidence="2 5" id="KW-0812">Transmembrane</keyword>
<evidence type="ECO:0008006" key="8">
    <source>
        <dbReference type="Google" id="ProtNLM"/>
    </source>
</evidence>
<keyword evidence="7" id="KW-1185">Reference proteome</keyword>
<proteinExistence type="predicted"/>
<evidence type="ECO:0000256" key="5">
    <source>
        <dbReference type="SAM" id="Phobius"/>
    </source>
</evidence>
<dbReference type="PANTHER" id="PTHR43847">
    <property type="entry name" value="BLL3993 PROTEIN"/>
    <property type="match status" value="1"/>
</dbReference>
<sequence>MIPAANWAGIFIVLTENIIALRFRSFDPDRAHSRAFFDRYIGFGWLLGLGVFFSFFFGILLSKVFQLPGLMPGYAMGIGIFLIVLGYSLRFAAIAALRGGFSVVLRVESGQRVVTSGPYRYVRHPSYTGALLAMQGLGVLSAYPAVLLLLFLTSFTLFWIRIQREESLLVAHLPGYAEYCVQTTYRLIPGLL</sequence>
<reference evidence="6 7" key="1">
    <citation type="submission" date="2017-01" db="EMBL/GenBank/DDBJ databases">
        <title>Draft sequence of Acidihalobacter ferrooxidans strain DSM 14175 (strain V8).</title>
        <authorList>
            <person name="Khaleque H.N."/>
            <person name="Ramsay J.P."/>
            <person name="Murphy R.J.T."/>
            <person name="Kaksonen A.H."/>
            <person name="Boxall N.J."/>
            <person name="Watkin E.L.J."/>
        </authorList>
    </citation>
    <scope>NUCLEOTIDE SEQUENCE [LARGE SCALE GENOMIC DNA]</scope>
    <source>
        <strain evidence="6 7">V8</strain>
    </source>
</reference>
<keyword evidence="4 5" id="KW-0472">Membrane</keyword>
<dbReference type="PANTHER" id="PTHR43847:SF1">
    <property type="entry name" value="BLL3993 PROTEIN"/>
    <property type="match status" value="1"/>
</dbReference>
<dbReference type="GO" id="GO:0004671">
    <property type="term" value="F:protein C-terminal S-isoprenylcysteine carboxyl O-methyltransferase activity"/>
    <property type="evidence" value="ECO:0007669"/>
    <property type="project" value="InterPro"/>
</dbReference>